<dbReference type="RefSeq" id="WP_165864215.1">
    <property type="nucleotide sequence ID" value="NZ_AP025739.1"/>
</dbReference>
<dbReference type="KEGG" id="ccot:CCAX7_60960"/>
<accession>A0A402CW59</accession>
<dbReference type="Proteomes" id="UP000287394">
    <property type="component" value="Chromosome"/>
</dbReference>
<reference evidence="1 2" key="1">
    <citation type="journal article" date="2019" name="Int. J. Syst. Evol. Microbiol.">
        <title>Capsulimonas corticalis gen. nov., sp. nov., an aerobic capsulated bacterium, of a novel bacterial order, Capsulimonadales ord. nov., of the class Armatimonadia of the phylum Armatimonadetes.</title>
        <authorList>
            <person name="Li J."/>
            <person name="Kudo C."/>
            <person name="Tonouchi A."/>
        </authorList>
    </citation>
    <scope>NUCLEOTIDE SEQUENCE [LARGE SCALE GENOMIC DNA]</scope>
    <source>
        <strain evidence="1 2">AX-7</strain>
    </source>
</reference>
<organism evidence="1 2">
    <name type="scientific">Capsulimonas corticalis</name>
    <dbReference type="NCBI Taxonomy" id="2219043"/>
    <lineage>
        <taxon>Bacteria</taxon>
        <taxon>Bacillati</taxon>
        <taxon>Armatimonadota</taxon>
        <taxon>Armatimonadia</taxon>
        <taxon>Capsulimonadales</taxon>
        <taxon>Capsulimonadaceae</taxon>
        <taxon>Capsulimonas</taxon>
    </lineage>
</organism>
<name>A0A402CW59_9BACT</name>
<evidence type="ECO:0000313" key="1">
    <source>
        <dbReference type="EMBL" id="BDI34045.1"/>
    </source>
</evidence>
<gene>
    <name evidence="1" type="ORF">CCAX7_60960</name>
</gene>
<dbReference type="EMBL" id="AP025739">
    <property type="protein sequence ID" value="BDI34045.1"/>
    <property type="molecule type" value="Genomic_DNA"/>
</dbReference>
<keyword evidence="2" id="KW-1185">Reference proteome</keyword>
<dbReference type="AlphaFoldDB" id="A0A402CW59"/>
<dbReference type="InterPro" id="IPR015422">
    <property type="entry name" value="PyrdxlP-dep_Trfase_small"/>
</dbReference>
<evidence type="ECO:0000313" key="2">
    <source>
        <dbReference type="Proteomes" id="UP000287394"/>
    </source>
</evidence>
<sequence>MTDIAGLGWDNDIAFAHWLIENHGVAVVPGGSFNSDHKLGRMKVRFC</sequence>
<dbReference type="Gene3D" id="3.90.1150.10">
    <property type="entry name" value="Aspartate Aminotransferase, domain 1"/>
    <property type="match status" value="1"/>
</dbReference>
<protein>
    <submittedName>
        <fullName evidence="1">Uncharacterized protein</fullName>
    </submittedName>
</protein>
<proteinExistence type="predicted"/>